<proteinExistence type="predicted"/>
<sequence length="180" mass="19860">MADSEELNLNNLYEGVDVNTLGGGGLYDGVAGIVEKHPDTLLYKDTIIVQQGGMLRTDYGTWYFQTGDPAYCLCSVEERTRKQAVFSDNWAQDTTPLDQGGLSEKFTLTIAAPEWHGDINTVLWYEGNLYEVDGAPSNLDSGSSMVNHWEIQARRVMVDEFSPAHVPPPAVPEGSRTWGT</sequence>
<name>A0A7Y0HSR2_9BIFI</name>
<evidence type="ECO:0000313" key="1">
    <source>
        <dbReference type="EMBL" id="NMM93873.1"/>
    </source>
</evidence>
<evidence type="ECO:0000313" key="2">
    <source>
        <dbReference type="Proteomes" id="UP000532194"/>
    </source>
</evidence>
<comment type="caution">
    <text evidence="1">The sequence shown here is derived from an EMBL/GenBank/DDBJ whole genome shotgun (WGS) entry which is preliminary data.</text>
</comment>
<reference evidence="1 2" key="1">
    <citation type="submission" date="2020-02" db="EMBL/GenBank/DDBJ databases">
        <title>Characterization of phylogenetic diversity of novel bifidobacterial species isolated in Czech ZOOs.</title>
        <authorList>
            <person name="Lugli G.A."/>
            <person name="Vera N.B."/>
            <person name="Ventura M."/>
        </authorList>
    </citation>
    <scope>NUCLEOTIDE SEQUENCE [LARGE SCALE GENOMIC DNA]</scope>
    <source>
        <strain evidence="1 2">DSM 109957</strain>
    </source>
</reference>
<gene>
    <name evidence="1" type="ORF">G1C95_1060</name>
</gene>
<protein>
    <submittedName>
        <fullName evidence="1">Thiamine biosynthesis protein ThiS</fullName>
    </submittedName>
</protein>
<keyword evidence="2" id="KW-1185">Reference proteome</keyword>
<dbReference type="AlphaFoldDB" id="A0A7Y0HSR2"/>
<accession>A0A7Y0HSR2</accession>
<dbReference type="RefSeq" id="WP_169171926.1">
    <property type="nucleotide sequence ID" value="NZ_JAAIII010000003.1"/>
</dbReference>
<organism evidence="1 2">
    <name type="scientific">Bifidobacterium oedipodis</name>
    <dbReference type="NCBI Taxonomy" id="2675322"/>
    <lineage>
        <taxon>Bacteria</taxon>
        <taxon>Bacillati</taxon>
        <taxon>Actinomycetota</taxon>
        <taxon>Actinomycetes</taxon>
        <taxon>Bifidobacteriales</taxon>
        <taxon>Bifidobacteriaceae</taxon>
        <taxon>Bifidobacterium</taxon>
    </lineage>
</organism>
<dbReference type="Proteomes" id="UP000532194">
    <property type="component" value="Unassembled WGS sequence"/>
</dbReference>
<dbReference type="EMBL" id="JAAIII010000003">
    <property type="protein sequence ID" value="NMM93873.1"/>
    <property type="molecule type" value="Genomic_DNA"/>
</dbReference>